<evidence type="ECO:0000313" key="2">
    <source>
        <dbReference type="Proteomes" id="UP000235653"/>
    </source>
</evidence>
<dbReference type="OrthoDB" id="5379188at2"/>
<evidence type="ECO:0000313" key="1">
    <source>
        <dbReference type="EMBL" id="PPD59154.1"/>
    </source>
</evidence>
<dbReference type="Proteomes" id="UP000235653">
    <property type="component" value="Unassembled WGS sequence"/>
</dbReference>
<gene>
    <name evidence="1" type="ORF">JP09_000290</name>
</gene>
<reference evidence="1 2" key="1">
    <citation type="journal article" date="2017" name="ISME J.">
        <title>Grape pomace compost harbors organohalide-respiring Dehalogenimonas species with novel reductive dehalogenase genes.</title>
        <authorList>
            <person name="Yang Y."/>
            <person name="Higgins S.A."/>
            <person name="Yan J."/>
            <person name="Simsir B."/>
            <person name="Chourey K."/>
            <person name="Iyer R."/>
            <person name="Hettich R.L."/>
            <person name="Baldwin B."/>
            <person name="Ogles D.M."/>
            <person name="Loffler F.E."/>
        </authorList>
    </citation>
    <scope>NUCLEOTIDE SEQUENCE [LARGE SCALE GENOMIC DNA]</scope>
    <source>
        <strain evidence="1 2">GP</strain>
    </source>
</reference>
<organism evidence="1 2">
    <name type="scientific">Dehalogenimonas etheniformans</name>
    <dbReference type="NCBI Taxonomy" id="1536648"/>
    <lineage>
        <taxon>Bacteria</taxon>
        <taxon>Bacillati</taxon>
        <taxon>Chloroflexota</taxon>
        <taxon>Dehalococcoidia</taxon>
        <taxon>Dehalococcoidales</taxon>
        <taxon>Dehalococcoidaceae</taxon>
        <taxon>Dehalogenimonas</taxon>
    </lineage>
</organism>
<accession>A0A2P5PA53</accession>
<dbReference type="AlphaFoldDB" id="A0A2P5PA53"/>
<proteinExistence type="predicted"/>
<name>A0A2P5PA53_9CHLR</name>
<evidence type="ECO:0008006" key="3">
    <source>
        <dbReference type="Google" id="ProtNLM"/>
    </source>
</evidence>
<dbReference type="EMBL" id="JQAN02000001">
    <property type="protein sequence ID" value="PPD59154.1"/>
    <property type="molecule type" value="Genomic_DNA"/>
</dbReference>
<comment type="caution">
    <text evidence="1">The sequence shown here is derived from an EMBL/GenBank/DDBJ whole genome shotgun (WGS) entry which is preliminary data.</text>
</comment>
<protein>
    <recommendedName>
        <fullName evidence="3">HNH endonuclease</fullName>
    </recommendedName>
</protein>
<dbReference type="RefSeq" id="WP_102331388.1">
    <property type="nucleotide sequence ID" value="NZ_CP058566.2"/>
</dbReference>
<keyword evidence="2" id="KW-1185">Reference proteome</keyword>
<sequence>MPRDDFSVQTKDLLAERVANKCSNPACRQPTSGPQDDPDKSINVGVAAHITAASEGGPRFDNTLTSAQRQAPDNGIWLCQNCAKLIDNDANRYPVDKLLEWKILSEKNAARALECKVSHLEDEFSDLEALMPKLLAEMRKDLVENPLKREFVLLQRSWIYNSKDGHELVYYYDDHPELDNMLHILQNRYLVKDITHNNVARYVIDEKFARYLNGRTLSLTVFSYSGIGKMNTPPFTNSASPFKLKYSVDWNGHFAVQVKTNSNGDLVVNGQAIREQPYETYVYGFTGTLYFHVMEAPPNGRWNLQVTTT</sequence>